<dbReference type="EMBL" id="BAAARY010000024">
    <property type="protein sequence ID" value="GAA2531235.1"/>
    <property type="molecule type" value="Genomic_DNA"/>
</dbReference>
<sequence length="68" mass="6799">MNGAESAGRWSGEAIVGAGPAETAGHPAVDAAVRAMANAADLPLPDQIAQYEAAHGTLRDTLATIDDA</sequence>
<evidence type="ECO:0000313" key="2">
    <source>
        <dbReference type="EMBL" id="GAA2531235.1"/>
    </source>
</evidence>
<gene>
    <name evidence="2" type="ORF">GCM10010201_33480</name>
</gene>
<organism evidence="2 3">
    <name type="scientific">Pilimelia columellifera subsp. columellifera</name>
    <dbReference type="NCBI Taxonomy" id="706583"/>
    <lineage>
        <taxon>Bacteria</taxon>
        <taxon>Bacillati</taxon>
        <taxon>Actinomycetota</taxon>
        <taxon>Actinomycetes</taxon>
        <taxon>Micromonosporales</taxon>
        <taxon>Micromonosporaceae</taxon>
        <taxon>Pilimelia</taxon>
    </lineage>
</organism>
<reference evidence="2 3" key="1">
    <citation type="journal article" date="2019" name="Int. J. Syst. Evol. Microbiol.">
        <title>The Global Catalogue of Microorganisms (GCM) 10K type strain sequencing project: providing services to taxonomists for standard genome sequencing and annotation.</title>
        <authorList>
            <consortium name="The Broad Institute Genomics Platform"/>
            <consortium name="The Broad Institute Genome Sequencing Center for Infectious Disease"/>
            <person name="Wu L."/>
            <person name="Ma J."/>
        </authorList>
    </citation>
    <scope>NUCLEOTIDE SEQUENCE [LARGE SCALE GENOMIC DNA]</scope>
    <source>
        <strain evidence="2 3">JCM 3367</strain>
    </source>
</reference>
<dbReference type="RefSeq" id="WP_344174213.1">
    <property type="nucleotide sequence ID" value="NZ_BAAARY010000024.1"/>
</dbReference>
<feature type="region of interest" description="Disordered" evidence="1">
    <location>
        <begin position="1"/>
        <end position="24"/>
    </location>
</feature>
<comment type="caution">
    <text evidence="2">The sequence shown here is derived from an EMBL/GenBank/DDBJ whole genome shotgun (WGS) entry which is preliminary data.</text>
</comment>
<keyword evidence="3" id="KW-1185">Reference proteome</keyword>
<evidence type="ECO:0000313" key="3">
    <source>
        <dbReference type="Proteomes" id="UP001499978"/>
    </source>
</evidence>
<evidence type="ECO:0000256" key="1">
    <source>
        <dbReference type="SAM" id="MobiDB-lite"/>
    </source>
</evidence>
<dbReference type="Proteomes" id="UP001499978">
    <property type="component" value="Unassembled WGS sequence"/>
</dbReference>
<accession>A0ABN3NQL7</accession>
<proteinExistence type="predicted"/>
<protein>
    <submittedName>
        <fullName evidence="2">Uncharacterized protein</fullName>
    </submittedName>
</protein>
<name>A0ABN3NQL7_9ACTN</name>